<dbReference type="RefSeq" id="WP_390251769.1">
    <property type="nucleotide sequence ID" value="NZ_JBHSDT010000004.1"/>
</dbReference>
<reference evidence="2" key="1">
    <citation type="journal article" date="2019" name="Int. J. Syst. Evol. Microbiol.">
        <title>The Global Catalogue of Microorganisms (GCM) 10K type strain sequencing project: providing services to taxonomists for standard genome sequencing and annotation.</title>
        <authorList>
            <consortium name="The Broad Institute Genomics Platform"/>
            <consortium name="The Broad Institute Genome Sequencing Center for Infectious Disease"/>
            <person name="Wu L."/>
            <person name="Ma J."/>
        </authorList>
    </citation>
    <scope>NUCLEOTIDE SEQUENCE [LARGE SCALE GENOMIC DNA]</scope>
    <source>
        <strain evidence="2">CCUG 37865</strain>
    </source>
</reference>
<evidence type="ECO:0000313" key="1">
    <source>
        <dbReference type="EMBL" id="MFC4403334.1"/>
    </source>
</evidence>
<protein>
    <submittedName>
        <fullName evidence="1">XkdX family protein</fullName>
    </submittedName>
</protein>
<dbReference type="Proteomes" id="UP001595882">
    <property type="component" value="Unassembled WGS sequence"/>
</dbReference>
<comment type="caution">
    <text evidence="1">The sequence shown here is derived from an EMBL/GenBank/DDBJ whole genome shotgun (WGS) entry which is preliminary data.</text>
</comment>
<name>A0ABV8WWM0_9BACI</name>
<proteinExistence type="predicted"/>
<dbReference type="NCBIfam" id="TIGR01669">
    <property type="entry name" value="phage_XkdX"/>
    <property type="match status" value="1"/>
</dbReference>
<dbReference type="Pfam" id="PF09693">
    <property type="entry name" value="Phage_XkdX"/>
    <property type="match status" value="1"/>
</dbReference>
<dbReference type="EMBL" id="JBHSDT010000004">
    <property type="protein sequence ID" value="MFC4403334.1"/>
    <property type="molecule type" value="Genomic_DNA"/>
</dbReference>
<sequence>MDWFKMIKGFYPKFWTKDMVADAVVCEKITKDEYAQITGEPYQV</sequence>
<evidence type="ECO:0000313" key="2">
    <source>
        <dbReference type="Proteomes" id="UP001595882"/>
    </source>
</evidence>
<keyword evidence="2" id="KW-1185">Reference proteome</keyword>
<gene>
    <name evidence="1" type="ORF">ACFOY7_09610</name>
</gene>
<dbReference type="InterPro" id="IPR010022">
    <property type="entry name" value="XkdX"/>
</dbReference>
<organism evidence="1 2">
    <name type="scientific">Gracilibacillus xinjiangensis</name>
    <dbReference type="NCBI Taxonomy" id="1193282"/>
    <lineage>
        <taxon>Bacteria</taxon>
        <taxon>Bacillati</taxon>
        <taxon>Bacillota</taxon>
        <taxon>Bacilli</taxon>
        <taxon>Bacillales</taxon>
        <taxon>Bacillaceae</taxon>
        <taxon>Gracilibacillus</taxon>
    </lineage>
</organism>
<accession>A0ABV8WWM0</accession>